<dbReference type="CDD" id="cd00757">
    <property type="entry name" value="ThiF_MoeB_HesA_family"/>
    <property type="match status" value="1"/>
</dbReference>
<dbReference type="Gene3D" id="3.40.50.720">
    <property type="entry name" value="NAD(P)-binding Rossmann-like Domain"/>
    <property type="match status" value="1"/>
</dbReference>
<accession>A0A2L2XG79</accession>
<dbReference type="Pfam" id="PF00899">
    <property type="entry name" value="ThiF"/>
    <property type="match status" value="1"/>
</dbReference>
<dbReference type="GO" id="GO:0005829">
    <property type="term" value="C:cytosol"/>
    <property type="evidence" value="ECO:0007669"/>
    <property type="project" value="TreeGrafter"/>
</dbReference>
<dbReference type="InterPro" id="IPR000594">
    <property type="entry name" value="ThiF_NAD_FAD-bd"/>
</dbReference>
<dbReference type="SUPFAM" id="SSF69572">
    <property type="entry name" value="Activating enzymes of the ubiquitin-like proteins"/>
    <property type="match status" value="1"/>
</dbReference>
<evidence type="ECO:0000256" key="1">
    <source>
        <dbReference type="ARBA" id="ARBA00022679"/>
    </source>
</evidence>
<evidence type="ECO:0000313" key="5">
    <source>
        <dbReference type="EMBL" id="GBF35142.1"/>
    </source>
</evidence>
<evidence type="ECO:0000259" key="4">
    <source>
        <dbReference type="Pfam" id="PF00899"/>
    </source>
</evidence>
<dbReference type="GO" id="GO:0008641">
    <property type="term" value="F:ubiquitin-like modifier activating enzyme activity"/>
    <property type="evidence" value="ECO:0007669"/>
    <property type="project" value="InterPro"/>
</dbReference>
<keyword evidence="5" id="KW-0548">Nucleotidyltransferase</keyword>
<comment type="caution">
    <text evidence="5">The sequence shown here is derived from an EMBL/GenBank/DDBJ whole genome shotgun (WGS) entry which is preliminary data.</text>
</comment>
<gene>
    <name evidence="5" type="ORF">DCCM_4265</name>
</gene>
<dbReference type="GO" id="GO:0005524">
    <property type="term" value="F:ATP binding"/>
    <property type="evidence" value="ECO:0007669"/>
    <property type="project" value="UniProtKB-KW"/>
</dbReference>
<dbReference type="InterPro" id="IPR045886">
    <property type="entry name" value="ThiF/MoeB/HesA"/>
</dbReference>
<evidence type="ECO:0000313" key="6">
    <source>
        <dbReference type="Proteomes" id="UP000239549"/>
    </source>
</evidence>
<dbReference type="Proteomes" id="UP000239549">
    <property type="component" value="Unassembled WGS sequence"/>
</dbReference>
<dbReference type="FunFam" id="3.40.50.720:FF:000033">
    <property type="entry name" value="Adenylyltransferase and sulfurtransferase MOCS3"/>
    <property type="match status" value="1"/>
</dbReference>
<organism evidence="5 6">
    <name type="scientific">Desulfocucumis palustris</name>
    <dbReference type="NCBI Taxonomy" id="1898651"/>
    <lineage>
        <taxon>Bacteria</taxon>
        <taxon>Bacillati</taxon>
        <taxon>Bacillota</taxon>
        <taxon>Clostridia</taxon>
        <taxon>Eubacteriales</taxon>
        <taxon>Desulfocucumaceae</taxon>
        <taxon>Desulfocucumis</taxon>
    </lineage>
</organism>
<dbReference type="GO" id="GO:0016779">
    <property type="term" value="F:nucleotidyltransferase activity"/>
    <property type="evidence" value="ECO:0007669"/>
    <property type="project" value="UniProtKB-KW"/>
</dbReference>
<dbReference type="EMBL" id="BFAV01000157">
    <property type="protein sequence ID" value="GBF35142.1"/>
    <property type="molecule type" value="Genomic_DNA"/>
</dbReference>
<dbReference type="GO" id="GO:0004792">
    <property type="term" value="F:thiosulfate-cyanide sulfurtransferase activity"/>
    <property type="evidence" value="ECO:0007669"/>
    <property type="project" value="TreeGrafter"/>
</dbReference>
<dbReference type="AlphaFoldDB" id="A0A2L2XG79"/>
<dbReference type="OrthoDB" id="9804286at2"/>
<dbReference type="GO" id="GO:0008146">
    <property type="term" value="F:sulfotransferase activity"/>
    <property type="evidence" value="ECO:0007669"/>
    <property type="project" value="TreeGrafter"/>
</dbReference>
<feature type="domain" description="THIF-type NAD/FAD binding fold" evidence="4">
    <location>
        <begin position="10"/>
        <end position="243"/>
    </location>
</feature>
<keyword evidence="1 5" id="KW-0808">Transferase</keyword>
<name>A0A2L2XG79_9FIRM</name>
<evidence type="ECO:0000256" key="3">
    <source>
        <dbReference type="ARBA" id="ARBA00022840"/>
    </source>
</evidence>
<dbReference type="InterPro" id="IPR035985">
    <property type="entry name" value="Ubiquitin-activating_enz"/>
</dbReference>
<keyword evidence="3" id="KW-0067">ATP-binding</keyword>
<keyword evidence="2" id="KW-0547">Nucleotide-binding</keyword>
<evidence type="ECO:0000256" key="2">
    <source>
        <dbReference type="ARBA" id="ARBA00022741"/>
    </source>
</evidence>
<sequence>MLTDNQLKRYKRNILLPGVGTEGQEKLLKSRVLVVGAGGLGSPAAYYLAAAGVGHITLADSDKVDLSNLQRQILHRTGDIGRPKVISGSEKISALNPDIQVNTIEGLITADNVDQAVREHDLVVDCTDNFPVRYLLNAACVRLGKTMVFGGVLSFSGQLMTIIPGEGPCLRCLYRDEPSPSAPSCAEVGVLGAVAGIIGVLQCAEAVKYLLGLGQLLVGRLLTYDALSAAFFEIALERDPSCPDCFGV</sequence>
<dbReference type="PANTHER" id="PTHR10953:SF102">
    <property type="entry name" value="ADENYLYLTRANSFERASE AND SULFURTRANSFERASE MOCS3"/>
    <property type="match status" value="1"/>
</dbReference>
<dbReference type="RefSeq" id="WP_104373254.1">
    <property type="nucleotide sequence ID" value="NZ_BFAV01000157.1"/>
</dbReference>
<dbReference type="NCBIfam" id="NF004281">
    <property type="entry name" value="PRK05690.1"/>
    <property type="match status" value="1"/>
</dbReference>
<dbReference type="PANTHER" id="PTHR10953">
    <property type="entry name" value="UBIQUITIN-ACTIVATING ENZYME E1"/>
    <property type="match status" value="1"/>
</dbReference>
<protein>
    <submittedName>
        <fullName evidence="5">Sulfur carrier protein adenylyltransferase ThiF</fullName>
    </submittedName>
</protein>
<keyword evidence="6" id="KW-1185">Reference proteome</keyword>
<proteinExistence type="predicted"/>
<reference evidence="6" key="1">
    <citation type="submission" date="2018-02" db="EMBL/GenBank/DDBJ databases">
        <title>Genome sequence of Desulfocucumis palustris strain NAW-5.</title>
        <authorList>
            <person name="Watanabe M."/>
            <person name="Kojima H."/>
            <person name="Fukui M."/>
        </authorList>
    </citation>
    <scope>NUCLEOTIDE SEQUENCE [LARGE SCALE GENOMIC DNA]</scope>
    <source>
        <strain evidence="6">NAW-5</strain>
    </source>
</reference>